<evidence type="ECO:0000259" key="3">
    <source>
        <dbReference type="Pfam" id="PF05368"/>
    </source>
</evidence>
<dbReference type="PANTHER" id="PTHR42748">
    <property type="entry name" value="NITROGEN METABOLITE REPRESSION PROTEIN NMRA FAMILY MEMBER"/>
    <property type="match status" value="1"/>
</dbReference>
<sequence>MSKIFTVFGATGNQGGSVVEHVLADAVLSKEFKIRGVTRDTSTPAAQKLLQRGVEMVVADMMSKESLQNALHGSHTVFLVTNYWETHGTADEITQGKNVADVAKDVGVQHLIFSSSLNVSAASKGRLTRLPHYDGKAEVEQYIRDSQIPATFYLAGYFMSNLEQFLQKGEDGTLTWSLPTGGNALFPLIAIQEDTGKFVKAIVKRRSALLGARILGAEDYYTAAQIVEIITQVTGKKTQFVQLDEATFKSYMPPDKAVEMLETHLLNADPGYYNGEGLEKSHNILDDKLVSFEEFVRNSNVLRK</sequence>
<dbReference type="OrthoDB" id="3358371at2759"/>
<proteinExistence type="inferred from homology"/>
<evidence type="ECO:0000313" key="5">
    <source>
        <dbReference type="Proteomes" id="UP000756921"/>
    </source>
</evidence>
<dbReference type="Proteomes" id="UP000756921">
    <property type="component" value="Unassembled WGS sequence"/>
</dbReference>
<organism evidence="4 5">
    <name type="scientific">Paraphaeosphaeria minitans</name>
    <dbReference type="NCBI Taxonomy" id="565426"/>
    <lineage>
        <taxon>Eukaryota</taxon>
        <taxon>Fungi</taxon>
        <taxon>Dikarya</taxon>
        <taxon>Ascomycota</taxon>
        <taxon>Pezizomycotina</taxon>
        <taxon>Dothideomycetes</taxon>
        <taxon>Pleosporomycetidae</taxon>
        <taxon>Pleosporales</taxon>
        <taxon>Massarineae</taxon>
        <taxon>Didymosphaeriaceae</taxon>
        <taxon>Paraphaeosphaeria</taxon>
    </lineage>
</organism>
<feature type="domain" description="NmrA-like" evidence="3">
    <location>
        <begin position="2"/>
        <end position="295"/>
    </location>
</feature>
<dbReference type="GO" id="GO:0005634">
    <property type="term" value="C:nucleus"/>
    <property type="evidence" value="ECO:0007669"/>
    <property type="project" value="TreeGrafter"/>
</dbReference>
<accession>A0A9P6G4B3</accession>
<keyword evidence="5" id="KW-1185">Reference proteome</keyword>
<dbReference type="Gene3D" id="3.40.50.720">
    <property type="entry name" value="NAD(P)-binding Rossmann-like Domain"/>
    <property type="match status" value="1"/>
</dbReference>
<dbReference type="PANTHER" id="PTHR42748:SF31">
    <property type="entry name" value="NMRA-LIKE DOMAIN-CONTAINING PROTEIN-RELATED"/>
    <property type="match status" value="1"/>
</dbReference>
<dbReference type="SUPFAM" id="SSF51735">
    <property type="entry name" value="NAD(P)-binding Rossmann-fold domains"/>
    <property type="match status" value="1"/>
</dbReference>
<dbReference type="InterPro" id="IPR008030">
    <property type="entry name" value="NmrA-like"/>
</dbReference>
<evidence type="ECO:0000256" key="1">
    <source>
        <dbReference type="ARBA" id="ARBA00006328"/>
    </source>
</evidence>
<evidence type="ECO:0000313" key="4">
    <source>
        <dbReference type="EMBL" id="KAF9728448.1"/>
    </source>
</evidence>
<comment type="caution">
    <text evidence="4">The sequence shown here is derived from an EMBL/GenBank/DDBJ whole genome shotgun (WGS) entry which is preliminary data.</text>
</comment>
<reference evidence="4" key="1">
    <citation type="journal article" date="2020" name="Mol. Plant Microbe Interact.">
        <title>Genome Sequence of the Biocontrol Agent Coniothyrium minitans strain Conio (IMI 134523).</title>
        <authorList>
            <person name="Patel D."/>
            <person name="Shittu T.A."/>
            <person name="Baroncelli R."/>
            <person name="Muthumeenakshi S."/>
            <person name="Osborne T.H."/>
            <person name="Janganan T.K."/>
            <person name="Sreenivasaprasad S."/>
        </authorList>
    </citation>
    <scope>NUCLEOTIDE SEQUENCE</scope>
    <source>
        <strain evidence="4">Conio</strain>
    </source>
</reference>
<dbReference type="Pfam" id="PF05368">
    <property type="entry name" value="NmrA"/>
    <property type="match status" value="1"/>
</dbReference>
<dbReference type="InterPro" id="IPR036291">
    <property type="entry name" value="NAD(P)-bd_dom_sf"/>
</dbReference>
<dbReference type="CDD" id="cd05251">
    <property type="entry name" value="NmrA_like_SDR_a"/>
    <property type="match status" value="1"/>
</dbReference>
<dbReference type="InterPro" id="IPR051164">
    <property type="entry name" value="NmrA-like_oxidored"/>
</dbReference>
<dbReference type="AlphaFoldDB" id="A0A9P6G4B3"/>
<name>A0A9P6G4B3_9PLEO</name>
<comment type="similarity">
    <text evidence="1">Belongs to the NmrA-type oxidoreductase family.</text>
</comment>
<keyword evidence="2" id="KW-0521">NADP</keyword>
<dbReference type="Gene3D" id="3.90.25.10">
    <property type="entry name" value="UDP-galactose 4-epimerase, domain 1"/>
    <property type="match status" value="1"/>
</dbReference>
<protein>
    <submittedName>
        <fullName evidence="4">NmrA family transcriptional regulator protein</fullName>
    </submittedName>
</protein>
<dbReference type="EMBL" id="WJXW01000020">
    <property type="protein sequence ID" value="KAF9728448.1"/>
    <property type="molecule type" value="Genomic_DNA"/>
</dbReference>
<gene>
    <name evidence="4" type="ORF">PMIN01_13581</name>
</gene>
<evidence type="ECO:0000256" key="2">
    <source>
        <dbReference type="ARBA" id="ARBA00022857"/>
    </source>
</evidence>